<reference evidence="7 8" key="1">
    <citation type="journal article" date="2010" name="Stand. Genomic Sci.">
        <title>Complete genome sequence of Ferrimonas balearica type strain (PAT).</title>
        <authorList>
            <person name="Nolan M."/>
            <person name="Sikorski J."/>
            <person name="Davenport K."/>
            <person name="Lucas S."/>
            <person name="Glavina Del Rio T."/>
            <person name="Tice H."/>
            <person name="Cheng J."/>
            <person name="Goodwin L."/>
            <person name="Pitluck S."/>
            <person name="Liolios K."/>
            <person name="Ivanova N."/>
            <person name="Mavromatis K."/>
            <person name="Ovchinnikova G."/>
            <person name="Pati A."/>
            <person name="Chen A."/>
            <person name="Palaniappan K."/>
            <person name="Land M."/>
            <person name="Hauser L."/>
            <person name="Chang Y."/>
            <person name="Jeffries C."/>
            <person name="Tapia R."/>
            <person name="Brettin T."/>
            <person name="Detter J."/>
            <person name="Han C."/>
            <person name="Yasawong M."/>
            <person name="Rohde M."/>
            <person name="Tindall B."/>
            <person name="Goker M."/>
            <person name="Woyke T."/>
            <person name="Bristow J."/>
            <person name="Eisen J."/>
            <person name="Markowitz V."/>
            <person name="Hugenholtz P."/>
            <person name="Kyrpides N."/>
            <person name="Klenk H."/>
            <person name="Lapidus A."/>
        </authorList>
    </citation>
    <scope>NUCLEOTIDE SEQUENCE [LARGE SCALE GENOMIC DNA]</scope>
    <source>
        <strain evidence="8">DSM 9799 / CCM 4581 / KCTC 23876 / PAT</strain>
    </source>
</reference>
<feature type="region of interest" description="Disordered" evidence="5">
    <location>
        <begin position="186"/>
        <end position="209"/>
    </location>
</feature>
<name>E1SNZ1_FERBD</name>
<dbReference type="GO" id="GO:0009279">
    <property type="term" value="C:cell outer membrane"/>
    <property type="evidence" value="ECO:0007669"/>
    <property type="project" value="UniProtKB-SubCell"/>
</dbReference>
<dbReference type="PROSITE" id="PS51257">
    <property type="entry name" value="PROKAR_LIPOPROTEIN"/>
    <property type="match status" value="1"/>
</dbReference>
<dbReference type="RefSeq" id="WP_013343946.1">
    <property type="nucleotide sequence ID" value="NC_014541.1"/>
</dbReference>
<dbReference type="STRING" id="550540.Fbal_0426"/>
<evidence type="ECO:0000256" key="2">
    <source>
        <dbReference type="ARBA" id="ARBA00023136"/>
    </source>
</evidence>
<evidence type="ECO:0000313" key="7">
    <source>
        <dbReference type="EMBL" id="ADN74640.1"/>
    </source>
</evidence>
<gene>
    <name evidence="7" type="ordered locus">Fbal_0426</name>
</gene>
<dbReference type="InterPro" id="IPR050330">
    <property type="entry name" value="Bact_OuterMem_StrucFunc"/>
</dbReference>
<dbReference type="KEGG" id="fbl:Fbal_0426"/>
<organism evidence="7 8">
    <name type="scientific">Ferrimonas balearica (strain DSM 9799 / CCM 4581 / KCTC 23876 / PAT)</name>
    <dbReference type="NCBI Taxonomy" id="550540"/>
    <lineage>
        <taxon>Bacteria</taxon>
        <taxon>Pseudomonadati</taxon>
        <taxon>Pseudomonadota</taxon>
        <taxon>Gammaproteobacteria</taxon>
        <taxon>Alteromonadales</taxon>
        <taxon>Ferrimonadaceae</taxon>
        <taxon>Ferrimonas</taxon>
    </lineage>
</organism>
<dbReference type="InterPro" id="IPR036737">
    <property type="entry name" value="OmpA-like_sf"/>
</dbReference>
<dbReference type="InterPro" id="IPR006664">
    <property type="entry name" value="OMP_bac"/>
</dbReference>
<keyword evidence="3" id="KW-0998">Cell outer membrane</keyword>
<dbReference type="InterPro" id="IPR006665">
    <property type="entry name" value="OmpA-like"/>
</dbReference>
<dbReference type="OrthoDB" id="9782229at2"/>
<dbReference type="Gene3D" id="3.30.1330.60">
    <property type="entry name" value="OmpA-like domain"/>
    <property type="match status" value="1"/>
</dbReference>
<evidence type="ECO:0000256" key="4">
    <source>
        <dbReference type="PROSITE-ProRule" id="PRU00473"/>
    </source>
</evidence>
<evidence type="ECO:0000256" key="1">
    <source>
        <dbReference type="ARBA" id="ARBA00004442"/>
    </source>
</evidence>
<proteinExistence type="predicted"/>
<dbReference type="CDD" id="cd07185">
    <property type="entry name" value="OmpA_C-like"/>
    <property type="match status" value="1"/>
</dbReference>
<evidence type="ECO:0000256" key="5">
    <source>
        <dbReference type="SAM" id="MobiDB-lite"/>
    </source>
</evidence>
<dbReference type="AlphaFoldDB" id="E1SNZ1"/>
<dbReference type="Pfam" id="PF00691">
    <property type="entry name" value="OmpA"/>
    <property type="match status" value="1"/>
</dbReference>
<dbReference type="HOGENOM" id="CLU_016890_6_2_6"/>
<dbReference type="PANTHER" id="PTHR30329">
    <property type="entry name" value="STATOR ELEMENT OF FLAGELLAR MOTOR COMPLEX"/>
    <property type="match status" value="1"/>
</dbReference>
<keyword evidence="8" id="KW-1185">Reference proteome</keyword>
<evidence type="ECO:0000256" key="3">
    <source>
        <dbReference type="ARBA" id="ARBA00023237"/>
    </source>
</evidence>
<dbReference type="SUPFAM" id="SSF103088">
    <property type="entry name" value="OmpA-like"/>
    <property type="match status" value="1"/>
</dbReference>
<dbReference type="PANTHER" id="PTHR30329:SF21">
    <property type="entry name" value="LIPOPROTEIN YIAD-RELATED"/>
    <property type="match status" value="1"/>
</dbReference>
<dbReference type="PRINTS" id="PR01021">
    <property type="entry name" value="OMPADOMAIN"/>
</dbReference>
<dbReference type="Proteomes" id="UP000006683">
    <property type="component" value="Chromosome"/>
</dbReference>
<dbReference type="eggNOG" id="COG2885">
    <property type="taxonomic scope" value="Bacteria"/>
</dbReference>
<evidence type="ECO:0000259" key="6">
    <source>
        <dbReference type="PROSITE" id="PS51123"/>
    </source>
</evidence>
<dbReference type="InterPro" id="IPR027367">
    <property type="entry name" value="Gly-zipper_YMGG"/>
</dbReference>
<keyword evidence="2 4" id="KW-0472">Membrane</keyword>
<accession>E1SNZ1</accession>
<dbReference type="PROSITE" id="PS51123">
    <property type="entry name" value="OMPA_2"/>
    <property type="match status" value="1"/>
</dbReference>
<dbReference type="Pfam" id="PF13441">
    <property type="entry name" value="Gly-zipper_YMGG"/>
    <property type="match status" value="1"/>
</dbReference>
<comment type="subcellular location">
    <subcellularLocation>
        <location evidence="1">Cell outer membrane</location>
    </subcellularLocation>
</comment>
<sequence length="219" mass="22542">MRTPMISALAAAALVLGGCASTDPYTGEQKTSNATSGALIGAVSGALIGAASSSKSDRGKGILIGAASGAAVGGGIGHYMDRQEAALREKLAGTGVSVKRDGDHIQLVMPNSLTFDVGSDRLKMPAINALSGVAMVVSEFDETNLQITGHTDSTGGRDLNMRLSRERAEAVASELLRQSISATRMSTYGAGPDRPIASNQSEAGRAENRRVEIVLTPRT</sequence>
<dbReference type="EMBL" id="CP002209">
    <property type="protein sequence ID" value="ADN74640.1"/>
    <property type="molecule type" value="Genomic_DNA"/>
</dbReference>
<protein>
    <submittedName>
        <fullName evidence="7">OmpA/MotB domain protein</fullName>
    </submittedName>
</protein>
<evidence type="ECO:0000313" key="8">
    <source>
        <dbReference type="Proteomes" id="UP000006683"/>
    </source>
</evidence>
<feature type="domain" description="OmpA-like" evidence="6">
    <location>
        <begin position="102"/>
        <end position="219"/>
    </location>
</feature>
<dbReference type="GeneID" id="67180675"/>